<evidence type="ECO:0000256" key="3">
    <source>
        <dbReference type="SAM" id="MobiDB-lite"/>
    </source>
</evidence>
<keyword evidence="2 4" id="KW-0378">Hydrolase</keyword>
<feature type="region of interest" description="Disordered" evidence="3">
    <location>
        <begin position="30"/>
        <end position="73"/>
    </location>
</feature>
<comment type="caution">
    <text evidence="4">The sequence shown here is derived from an EMBL/GenBank/DDBJ whole genome shotgun (WGS) entry which is preliminary data.</text>
</comment>
<keyword evidence="1" id="KW-0540">Nuclease</keyword>
<dbReference type="AlphaFoldDB" id="A0A066YW09"/>
<name>A0A066YW09_9ACTN</name>
<dbReference type="eggNOG" id="COG4290">
    <property type="taxonomic scope" value="Bacteria"/>
</dbReference>
<dbReference type="GO" id="GO:0003723">
    <property type="term" value="F:RNA binding"/>
    <property type="evidence" value="ECO:0007669"/>
    <property type="project" value="InterPro"/>
</dbReference>
<dbReference type="GO" id="GO:0004521">
    <property type="term" value="F:RNA endonuclease activity"/>
    <property type="evidence" value="ECO:0007669"/>
    <property type="project" value="InterPro"/>
</dbReference>
<dbReference type="PATRIC" id="fig|1348663.4.peg.2573"/>
<evidence type="ECO:0000313" key="4">
    <source>
        <dbReference type="EMBL" id="KDN85437.1"/>
    </source>
</evidence>
<dbReference type="HOGENOM" id="CLU_112496_0_0_11"/>
<dbReference type="EMBL" id="JNBY01000083">
    <property type="protein sequence ID" value="KDN85437.1"/>
    <property type="molecule type" value="Genomic_DNA"/>
</dbReference>
<dbReference type="Gene3D" id="3.10.450.30">
    <property type="entry name" value="Microbial ribonucleases"/>
    <property type="match status" value="1"/>
</dbReference>
<keyword evidence="5" id="KW-1185">Reference proteome</keyword>
<feature type="compositionally biased region" description="Low complexity" evidence="3">
    <location>
        <begin position="33"/>
        <end position="69"/>
    </location>
</feature>
<dbReference type="CDD" id="cd00607">
    <property type="entry name" value="RNase_Sa"/>
    <property type="match status" value="1"/>
</dbReference>
<dbReference type="RefSeq" id="WP_063750142.1">
    <property type="nucleotide sequence ID" value="NZ_KK853997.1"/>
</dbReference>
<dbReference type="Proteomes" id="UP000027178">
    <property type="component" value="Unassembled WGS sequence"/>
</dbReference>
<accession>A0A066YW09</accession>
<sequence>MSSRNRLISLAVLVLVGVIAAVTALLNGGGDSGSPAAAKSPSAPAAAATRSGTAPKPTAPAKTPTGGPTWVPTSTALADVCRSKLPSQAIDTLNLIAKGGPYPYRSDGIVFENRESRLPRESNGYYHEFTVVTPGSDDRGTRRVVTGSGGEQYWTADHYASFQEIDPRC</sequence>
<protein>
    <submittedName>
        <fullName evidence="4">Putative guanyl-specific ribonuclease</fullName>
        <ecNumber evidence="4">3.1.27.3</ecNumber>
    </submittedName>
</protein>
<evidence type="ECO:0000313" key="5">
    <source>
        <dbReference type="Proteomes" id="UP000027178"/>
    </source>
</evidence>
<dbReference type="EC" id="3.1.27.3" evidence="4"/>
<evidence type="ECO:0000256" key="2">
    <source>
        <dbReference type="ARBA" id="ARBA00022801"/>
    </source>
</evidence>
<dbReference type="GO" id="GO:0016787">
    <property type="term" value="F:hydrolase activity"/>
    <property type="evidence" value="ECO:0007669"/>
    <property type="project" value="UniProtKB-KW"/>
</dbReference>
<evidence type="ECO:0000256" key="1">
    <source>
        <dbReference type="ARBA" id="ARBA00022722"/>
    </source>
</evidence>
<dbReference type="InterPro" id="IPR000026">
    <property type="entry name" value="N1-like"/>
</dbReference>
<dbReference type="OrthoDB" id="5326845at2"/>
<proteinExistence type="predicted"/>
<reference evidence="4 5" key="1">
    <citation type="submission" date="2014-05" db="EMBL/GenBank/DDBJ databases">
        <title>Draft Genome Sequence of Kitasatospora cheerisanensis KCTC 2395.</title>
        <authorList>
            <person name="Nam D.H."/>
        </authorList>
    </citation>
    <scope>NUCLEOTIDE SEQUENCE [LARGE SCALE GENOMIC DNA]</scope>
    <source>
        <strain evidence="4 5">KCTC 2395</strain>
    </source>
</reference>
<dbReference type="Pfam" id="PF00545">
    <property type="entry name" value="Ribonuclease"/>
    <property type="match status" value="1"/>
</dbReference>
<gene>
    <name evidence="4" type="ORF">KCH_26680</name>
</gene>
<dbReference type="SUPFAM" id="SSF53933">
    <property type="entry name" value="Microbial ribonucleases"/>
    <property type="match status" value="1"/>
</dbReference>
<dbReference type="InterPro" id="IPR016191">
    <property type="entry name" value="Ribonuclease/ribotoxin"/>
</dbReference>
<organism evidence="4 5">
    <name type="scientific">Kitasatospora cheerisanensis KCTC 2395</name>
    <dbReference type="NCBI Taxonomy" id="1348663"/>
    <lineage>
        <taxon>Bacteria</taxon>
        <taxon>Bacillati</taxon>
        <taxon>Actinomycetota</taxon>
        <taxon>Actinomycetes</taxon>
        <taxon>Kitasatosporales</taxon>
        <taxon>Streptomycetaceae</taxon>
        <taxon>Kitasatospora</taxon>
    </lineage>
</organism>